<comment type="caution">
    <text evidence="2">The sequence shown here is derived from an EMBL/GenBank/DDBJ whole genome shotgun (WGS) entry which is preliminary data.</text>
</comment>
<keyword evidence="1" id="KW-1133">Transmembrane helix</keyword>
<dbReference type="OrthoDB" id="9792788at2"/>
<dbReference type="InterPro" id="IPR007313">
    <property type="entry name" value="FxsA"/>
</dbReference>
<sequence length="129" mass="14398">MRNLFIVFIAFVLAEIAAIIVVGNWLGVFPTLLLLIATSVLGVYLLKKRGSESLKEIQRSIANGQAPGIALMEAFMMFIGAVLLVLPGFLSDIVGLLMLTSTTRNLFKPLIFMWLRKKMKNHHTIIVQR</sequence>
<name>A0A0A3IEU0_9BACI</name>
<dbReference type="RefSeq" id="WP_036156251.1">
    <property type="nucleotide sequence ID" value="NZ_AVCX01000003.1"/>
</dbReference>
<feature type="transmembrane region" description="Helical" evidence="1">
    <location>
        <begin position="93"/>
        <end position="115"/>
    </location>
</feature>
<dbReference type="STRING" id="1220589.CD32_15470"/>
<dbReference type="EMBL" id="JPVP01000058">
    <property type="protein sequence ID" value="KGR83244.1"/>
    <property type="molecule type" value="Genomic_DNA"/>
</dbReference>
<protein>
    <recommendedName>
        <fullName evidence="4">Exlusion protein FxsA</fullName>
    </recommendedName>
</protein>
<reference evidence="2 3" key="1">
    <citation type="submission" date="2014-02" db="EMBL/GenBank/DDBJ databases">
        <title>Draft genome sequence of Lysinibacillus odysseyi NBRC 100172.</title>
        <authorList>
            <person name="Zhang F."/>
            <person name="Wang G."/>
            <person name="Zhang L."/>
        </authorList>
    </citation>
    <scope>NUCLEOTIDE SEQUENCE [LARGE SCALE GENOMIC DNA]</scope>
    <source>
        <strain evidence="2 3">NBRC 100172</strain>
    </source>
</reference>
<proteinExistence type="predicted"/>
<dbReference type="PANTHER" id="PTHR35335:SF1">
    <property type="entry name" value="UPF0716 PROTEIN FXSA"/>
    <property type="match status" value="1"/>
</dbReference>
<dbReference type="Pfam" id="PF04186">
    <property type="entry name" value="FxsA"/>
    <property type="match status" value="1"/>
</dbReference>
<keyword evidence="1" id="KW-0812">Transmembrane</keyword>
<dbReference type="Proteomes" id="UP000030437">
    <property type="component" value="Unassembled WGS sequence"/>
</dbReference>
<feature type="transmembrane region" description="Helical" evidence="1">
    <location>
        <begin position="28"/>
        <end position="46"/>
    </location>
</feature>
<evidence type="ECO:0000256" key="1">
    <source>
        <dbReference type="SAM" id="Phobius"/>
    </source>
</evidence>
<dbReference type="AlphaFoldDB" id="A0A0A3IEU0"/>
<dbReference type="NCBIfam" id="NF008528">
    <property type="entry name" value="PRK11463.1-2"/>
    <property type="match status" value="1"/>
</dbReference>
<evidence type="ECO:0008006" key="4">
    <source>
        <dbReference type="Google" id="ProtNLM"/>
    </source>
</evidence>
<accession>A0A0A3IEU0</accession>
<keyword evidence="1" id="KW-0472">Membrane</keyword>
<dbReference type="GO" id="GO:0016020">
    <property type="term" value="C:membrane"/>
    <property type="evidence" value="ECO:0007669"/>
    <property type="project" value="InterPro"/>
</dbReference>
<dbReference type="eggNOG" id="COG3030">
    <property type="taxonomic scope" value="Bacteria"/>
</dbReference>
<keyword evidence="3" id="KW-1185">Reference proteome</keyword>
<organism evidence="2 3">
    <name type="scientific">Lysinibacillus odysseyi 34hs-1 = NBRC 100172</name>
    <dbReference type="NCBI Taxonomy" id="1220589"/>
    <lineage>
        <taxon>Bacteria</taxon>
        <taxon>Bacillati</taxon>
        <taxon>Bacillota</taxon>
        <taxon>Bacilli</taxon>
        <taxon>Bacillales</taxon>
        <taxon>Bacillaceae</taxon>
        <taxon>Lysinibacillus</taxon>
    </lineage>
</organism>
<evidence type="ECO:0000313" key="2">
    <source>
        <dbReference type="EMBL" id="KGR83244.1"/>
    </source>
</evidence>
<feature type="transmembrane region" description="Helical" evidence="1">
    <location>
        <begin position="66"/>
        <end position="87"/>
    </location>
</feature>
<dbReference type="PANTHER" id="PTHR35335">
    <property type="entry name" value="UPF0716 PROTEIN FXSA"/>
    <property type="match status" value="1"/>
</dbReference>
<gene>
    <name evidence="2" type="ORF">CD32_15470</name>
</gene>
<evidence type="ECO:0000313" key="3">
    <source>
        <dbReference type="Proteomes" id="UP000030437"/>
    </source>
</evidence>